<reference evidence="8 9" key="1">
    <citation type="submission" date="2020-04" db="EMBL/GenBank/DDBJ databases">
        <authorList>
            <person name="Hitch T.C.A."/>
            <person name="Wylensek D."/>
            <person name="Clavel T."/>
        </authorList>
    </citation>
    <scope>NUCLEOTIDE SEQUENCE [LARGE SCALE GENOMIC DNA]</scope>
    <source>
        <strain evidence="8 9">Oil-RF-744-FAT-WT-6-1</strain>
    </source>
</reference>
<dbReference type="EMBL" id="JBIEKR010000004">
    <property type="protein sequence ID" value="MFG6272777.1"/>
    <property type="molecule type" value="Genomic_DNA"/>
</dbReference>
<evidence type="ECO:0000256" key="1">
    <source>
        <dbReference type="ARBA" id="ARBA00004196"/>
    </source>
</evidence>
<evidence type="ECO:0000313" key="10">
    <source>
        <dbReference type="Proteomes" id="UP001605989"/>
    </source>
</evidence>
<evidence type="ECO:0000256" key="2">
    <source>
        <dbReference type="ARBA" id="ARBA00010333"/>
    </source>
</evidence>
<protein>
    <submittedName>
        <fullName evidence="8">Amino acid ABC transporter substrate-binding protein</fullName>
    </submittedName>
</protein>
<dbReference type="Proteomes" id="UP000591071">
    <property type="component" value="Unassembled WGS sequence"/>
</dbReference>
<keyword evidence="10" id="KW-1185">Reference proteome</keyword>
<dbReference type="PROSITE" id="PS01039">
    <property type="entry name" value="SBP_BACTERIAL_3"/>
    <property type="match status" value="1"/>
</dbReference>
<evidence type="ECO:0000313" key="8">
    <source>
        <dbReference type="EMBL" id="NME27039.1"/>
    </source>
</evidence>
<evidence type="ECO:0000256" key="3">
    <source>
        <dbReference type="ARBA" id="ARBA00022729"/>
    </source>
</evidence>
<dbReference type="InterPro" id="IPR018313">
    <property type="entry name" value="SBP_3_CS"/>
</dbReference>
<comment type="subcellular location">
    <subcellularLocation>
        <location evidence="1">Cell envelope</location>
    </subcellularLocation>
</comment>
<keyword evidence="3" id="KW-0732">Signal</keyword>
<dbReference type="InterPro" id="IPR001320">
    <property type="entry name" value="Iontro_rcpt_C"/>
</dbReference>
<dbReference type="SUPFAM" id="SSF53850">
    <property type="entry name" value="Periplasmic binding protein-like II"/>
    <property type="match status" value="1"/>
</dbReference>
<evidence type="ECO:0000259" key="5">
    <source>
        <dbReference type="SMART" id="SM00062"/>
    </source>
</evidence>
<evidence type="ECO:0000313" key="9">
    <source>
        <dbReference type="Proteomes" id="UP000591071"/>
    </source>
</evidence>
<dbReference type="Pfam" id="PF00497">
    <property type="entry name" value="SBP_bac_3"/>
    <property type="match status" value="1"/>
</dbReference>
<comment type="caution">
    <text evidence="8">The sequence shown here is derived from an EMBL/GenBank/DDBJ whole genome shotgun (WGS) entry which is preliminary data.</text>
</comment>
<reference evidence="7 10" key="2">
    <citation type="submission" date="2024-10" db="EMBL/GenBank/DDBJ databases">
        <authorList>
            <person name="Sang B.-I."/>
            <person name="Prabhaharan D."/>
        </authorList>
    </citation>
    <scope>NUCLEOTIDE SEQUENCE [LARGE SCALE GENOMIC DNA]</scope>
    <source>
        <strain evidence="7 10">MH</strain>
    </source>
</reference>
<dbReference type="PANTHER" id="PTHR35936">
    <property type="entry name" value="MEMBRANE-BOUND LYTIC MUREIN TRANSGLYCOSYLASE F"/>
    <property type="match status" value="1"/>
</dbReference>
<dbReference type="PANTHER" id="PTHR35936:SF34">
    <property type="entry name" value="ABC TRANSPORTER EXTRACELLULAR-BINDING PROTEIN YCKB-RELATED"/>
    <property type="match status" value="1"/>
</dbReference>
<sequence length="267" mass="29511">MNLKKVILAGTLAVTTAAMITGCGGQDKKAADQKLPDKIVIGLDDNFPPMGFRNESGELVGFDIDLAKEAAKRLGVEVEFKPIDWDSKEAALQSKQVDLLWNGLTITKDRSEKIAFSKPYMKNAQLLVVRADSPITDRAGLAGKIIGTQEGSSSIDALDKNKEFENSLQEVKKYGDFVNAFMDLEIGRTDGVLVDSVVGRYYMTKKEGKFKVIDDKMGDEQFGVGMRKDDKVLQDKLNDVLKQMTEDGTMTKLSDKWFGEDITIPVK</sequence>
<dbReference type="RefSeq" id="WP_075581879.1">
    <property type="nucleotide sequence ID" value="NZ_CP011940.1"/>
</dbReference>
<feature type="domain" description="Ionotropic glutamate receptor C-terminal" evidence="6">
    <location>
        <begin position="38"/>
        <end position="260"/>
    </location>
</feature>
<dbReference type="CDD" id="cd00996">
    <property type="entry name" value="PBP2_AatB_like"/>
    <property type="match status" value="1"/>
</dbReference>
<dbReference type="GO" id="GO:0016020">
    <property type="term" value="C:membrane"/>
    <property type="evidence" value="ECO:0007669"/>
    <property type="project" value="InterPro"/>
</dbReference>
<dbReference type="InterPro" id="IPR001638">
    <property type="entry name" value="Solute-binding_3/MltF_N"/>
</dbReference>
<proteinExistence type="inferred from homology"/>
<organism evidence="8 9">
    <name type="scientific">Megasphaera hexanoica</name>
    <dbReference type="NCBI Taxonomy" id="1675036"/>
    <lineage>
        <taxon>Bacteria</taxon>
        <taxon>Bacillati</taxon>
        <taxon>Bacillota</taxon>
        <taxon>Negativicutes</taxon>
        <taxon>Veillonellales</taxon>
        <taxon>Veillonellaceae</taxon>
        <taxon>Megasphaera</taxon>
    </lineage>
</organism>
<gene>
    <name evidence="7" type="ORF">ACGTZG_06195</name>
    <name evidence="8" type="ORF">HF872_00145</name>
</gene>
<comment type="similarity">
    <text evidence="2 4">Belongs to the bacterial solute-binding protein 3 family.</text>
</comment>
<dbReference type="OrthoDB" id="9775197at2"/>
<evidence type="ECO:0000259" key="6">
    <source>
        <dbReference type="SMART" id="SM00079"/>
    </source>
</evidence>
<dbReference type="Gene3D" id="3.40.190.10">
    <property type="entry name" value="Periplasmic binding protein-like II"/>
    <property type="match status" value="2"/>
</dbReference>
<accession>A0A848BVR9</accession>
<dbReference type="AlphaFoldDB" id="A0A848BVR9"/>
<name>A0A848BVR9_9FIRM</name>
<dbReference type="SMART" id="SM00079">
    <property type="entry name" value="PBPe"/>
    <property type="match status" value="1"/>
</dbReference>
<dbReference type="EMBL" id="JABAFG010000001">
    <property type="protein sequence ID" value="NME27039.1"/>
    <property type="molecule type" value="Genomic_DNA"/>
</dbReference>
<evidence type="ECO:0000256" key="4">
    <source>
        <dbReference type="RuleBase" id="RU003744"/>
    </source>
</evidence>
<dbReference type="Proteomes" id="UP001605989">
    <property type="component" value="Unassembled WGS sequence"/>
</dbReference>
<evidence type="ECO:0000313" key="7">
    <source>
        <dbReference type="EMBL" id="MFG6272777.1"/>
    </source>
</evidence>
<dbReference type="PROSITE" id="PS51257">
    <property type="entry name" value="PROKAR_LIPOPROTEIN"/>
    <property type="match status" value="1"/>
</dbReference>
<dbReference type="SMART" id="SM00062">
    <property type="entry name" value="PBPb"/>
    <property type="match status" value="1"/>
</dbReference>
<dbReference type="GO" id="GO:0030313">
    <property type="term" value="C:cell envelope"/>
    <property type="evidence" value="ECO:0007669"/>
    <property type="project" value="UniProtKB-SubCell"/>
</dbReference>
<feature type="domain" description="Solute-binding protein family 3/N-terminal" evidence="5">
    <location>
        <begin position="38"/>
        <end position="261"/>
    </location>
</feature>
<dbReference type="GO" id="GO:0015276">
    <property type="term" value="F:ligand-gated monoatomic ion channel activity"/>
    <property type="evidence" value="ECO:0007669"/>
    <property type="project" value="InterPro"/>
</dbReference>
<dbReference type="KEGG" id="mhw:ACT01_03785"/>